<dbReference type="EMBL" id="PSQE01000002">
    <property type="protein sequence ID" value="RHN76345.1"/>
    <property type="molecule type" value="Genomic_DNA"/>
</dbReference>
<dbReference type="AlphaFoldDB" id="A0A396JJ28"/>
<protein>
    <submittedName>
        <fullName evidence="1">Uncharacterized protein</fullName>
    </submittedName>
</protein>
<proteinExistence type="predicted"/>
<accession>A0A396JJ28</accession>
<dbReference type="Gramene" id="rna12654">
    <property type="protein sequence ID" value="RHN76345.1"/>
    <property type="gene ID" value="gene12654"/>
</dbReference>
<evidence type="ECO:0000313" key="1">
    <source>
        <dbReference type="EMBL" id="RHN76345.1"/>
    </source>
</evidence>
<comment type="caution">
    <text evidence="1">The sequence shown here is derived from an EMBL/GenBank/DDBJ whole genome shotgun (WGS) entry which is preliminary data.</text>
</comment>
<evidence type="ECO:0000313" key="2">
    <source>
        <dbReference type="Proteomes" id="UP000265566"/>
    </source>
</evidence>
<organism evidence="1 2">
    <name type="scientific">Medicago truncatula</name>
    <name type="common">Barrel medic</name>
    <name type="synonym">Medicago tribuloides</name>
    <dbReference type="NCBI Taxonomy" id="3880"/>
    <lineage>
        <taxon>Eukaryota</taxon>
        <taxon>Viridiplantae</taxon>
        <taxon>Streptophyta</taxon>
        <taxon>Embryophyta</taxon>
        <taxon>Tracheophyta</taxon>
        <taxon>Spermatophyta</taxon>
        <taxon>Magnoliopsida</taxon>
        <taxon>eudicotyledons</taxon>
        <taxon>Gunneridae</taxon>
        <taxon>Pentapetalae</taxon>
        <taxon>rosids</taxon>
        <taxon>fabids</taxon>
        <taxon>Fabales</taxon>
        <taxon>Fabaceae</taxon>
        <taxon>Papilionoideae</taxon>
        <taxon>50 kb inversion clade</taxon>
        <taxon>NPAAA clade</taxon>
        <taxon>Hologalegina</taxon>
        <taxon>IRL clade</taxon>
        <taxon>Trifolieae</taxon>
        <taxon>Medicago</taxon>
    </lineage>
</organism>
<dbReference type="Proteomes" id="UP000265566">
    <property type="component" value="Chromosome 2"/>
</dbReference>
<name>A0A396JJ28_MEDTR</name>
<sequence length="57" mass="6605">MLIIWCMYDIMFLAGKDTVKQKAKKRIREVLRDIGNHDRNQISRIIKSCLGSLSLSP</sequence>
<gene>
    <name evidence="1" type="ORF">MtrunA17_Chr2g0331041</name>
</gene>
<reference evidence="2" key="1">
    <citation type="journal article" date="2018" name="Nat. Plants">
        <title>Whole-genome landscape of Medicago truncatula symbiotic genes.</title>
        <authorList>
            <person name="Pecrix Y."/>
            <person name="Staton S.E."/>
            <person name="Sallet E."/>
            <person name="Lelandais-Briere C."/>
            <person name="Moreau S."/>
            <person name="Carrere S."/>
            <person name="Blein T."/>
            <person name="Jardinaud M.F."/>
            <person name="Latrasse D."/>
            <person name="Zouine M."/>
            <person name="Zahm M."/>
            <person name="Kreplak J."/>
            <person name="Mayjonade B."/>
            <person name="Satge C."/>
            <person name="Perez M."/>
            <person name="Cauet S."/>
            <person name="Marande W."/>
            <person name="Chantry-Darmon C."/>
            <person name="Lopez-Roques C."/>
            <person name="Bouchez O."/>
            <person name="Berard A."/>
            <person name="Debelle F."/>
            <person name="Munos S."/>
            <person name="Bendahmane A."/>
            <person name="Berges H."/>
            <person name="Niebel A."/>
            <person name="Buitink J."/>
            <person name="Frugier F."/>
            <person name="Benhamed M."/>
            <person name="Crespi M."/>
            <person name="Gouzy J."/>
            <person name="Gamas P."/>
        </authorList>
    </citation>
    <scope>NUCLEOTIDE SEQUENCE [LARGE SCALE GENOMIC DNA]</scope>
    <source>
        <strain evidence="2">cv. Jemalong A17</strain>
    </source>
</reference>